<organism evidence="1 2">
    <name type="scientific">Acinetobacter gyllenbergii CIP 110306 = MTCC 11365</name>
    <dbReference type="NCBI Taxonomy" id="1217657"/>
    <lineage>
        <taxon>Bacteria</taxon>
        <taxon>Pseudomonadati</taxon>
        <taxon>Pseudomonadota</taxon>
        <taxon>Gammaproteobacteria</taxon>
        <taxon>Moraxellales</taxon>
        <taxon>Moraxellaceae</taxon>
        <taxon>Acinetobacter</taxon>
    </lineage>
</organism>
<protein>
    <recommendedName>
        <fullName evidence="3">Sel1 repeat family protein</fullName>
    </recommendedName>
</protein>
<evidence type="ECO:0000313" key="1">
    <source>
        <dbReference type="EMBL" id="EPF71645.1"/>
    </source>
</evidence>
<dbReference type="SMART" id="SM00671">
    <property type="entry name" value="SEL1"/>
    <property type="match status" value="3"/>
</dbReference>
<accession>A0A829HC27</accession>
<dbReference type="PANTHER" id="PTHR11102:SF160">
    <property type="entry name" value="ERAD-ASSOCIATED E3 UBIQUITIN-PROTEIN LIGASE COMPONENT HRD3"/>
    <property type="match status" value="1"/>
</dbReference>
<dbReference type="Gene3D" id="1.25.40.10">
    <property type="entry name" value="Tetratricopeptide repeat domain"/>
    <property type="match status" value="1"/>
</dbReference>
<dbReference type="PROSITE" id="PS51257">
    <property type="entry name" value="PROKAR_LIPOPROTEIN"/>
    <property type="match status" value="1"/>
</dbReference>
<gene>
    <name evidence="1" type="ORF">F957_03831</name>
</gene>
<dbReference type="AlphaFoldDB" id="A0A829HC27"/>
<dbReference type="SUPFAM" id="SSF81901">
    <property type="entry name" value="HCP-like"/>
    <property type="match status" value="1"/>
</dbReference>
<dbReference type="InterPro" id="IPR011990">
    <property type="entry name" value="TPR-like_helical_dom_sf"/>
</dbReference>
<dbReference type="EMBL" id="ATGG01000051">
    <property type="protein sequence ID" value="EPF71645.1"/>
    <property type="molecule type" value="Genomic_DNA"/>
</dbReference>
<proteinExistence type="predicted"/>
<comment type="caution">
    <text evidence="1">The sequence shown here is derived from an EMBL/GenBank/DDBJ whole genome shotgun (WGS) entry which is preliminary data.</text>
</comment>
<evidence type="ECO:0008006" key="3">
    <source>
        <dbReference type="Google" id="ProtNLM"/>
    </source>
</evidence>
<dbReference type="Pfam" id="PF08238">
    <property type="entry name" value="Sel1"/>
    <property type="match status" value="3"/>
</dbReference>
<dbReference type="Proteomes" id="UP000014523">
    <property type="component" value="Unassembled WGS sequence"/>
</dbReference>
<reference evidence="1 2" key="1">
    <citation type="submission" date="2013-06" db="EMBL/GenBank/DDBJ databases">
        <title>The Genome Sequence of Acinetobacter gyllenbergii CIP 110306.</title>
        <authorList>
            <consortium name="The Broad Institute Genome Sequencing Platform"/>
            <consortium name="The Broad Institute Genome Sequencing Center for Infectious Disease"/>
            <person name="Cerqueira G."/>
            <person name="Feldgarden M."/>
            <person name="Courvalin P."/>
            <person name="Perichon B."/>
            <person name="Grillot-Courvalin C."/>
            <person name="Clermont D."/>
            <person name="Rocha E."/>
            <person name="Yoon E.-J."/>
            <person name="Nemec A."/>
            <person name="Young S.K."/>
            <person name="Zeng Q."/>
            <person name="Gargeya S."/>
            <person name="Fitzgerald M."/>
            <person name="Abouelleil A."/>
            <person name="Alvarado L."/>
            <person name="Berlin A.M."/>
            <person name="Chapman S.B."/>
            <person name="Dewar J."/>
            <person name="Goldberg J."/>
            <person name="Griggs A."/>
            <person name="Gujja S."/>
            <person name="Hansen M."/>
            <person name="Howarth C."/>
            <person name="Imamovic A."/>
            <person name="Larimer J."/>
            <person name="McCowan C."/>
            <person name="Murphy C."/>
            <person name="Pearson M."/>
            <person name="Priest M."/>
            <person name="Roberts A."/>
            <person name="Saif S."/>
            <person name="Shea T."/>
            <person name="Sykes S."/>
            <person name="Wortman J."/>
            <person name="Nusbaum C."/>
            <person name="Birren B."/>
        </authorList>
    </citation>
    <scope>NUCLEOTIDE SEQUENCE [LARGE SCALE GENOMIC DNA]</scope>
    <source>
        <strain evidence="1 2">CIP 110306</strain>
    </source>
</reference>
<dbReference type="InterPro" id="IPR050767">
    <property type="entry name" value="Sel1_AlgK"/>
</dbReference>
<sequence length="160" mass="17845">MFDFLKCSQLFGLSLLFCACTNSAPYENSHEFKLAETGNVDAQYNVAMNFLNGDEGYPKDYDQAKRWLEMASEQGDASAQNALGIIYLRGLGGDKNLSKSEYYYRLAASKNHESAQLQLALILLNNKKDGGVKEAKEWLEKASLQGNTEAKDKLKELEGK</sequence>
<name>A0A829HC27_9GAMM</name>
<keyword evidence="2" id="KW-1185">Reference proteome</keyword>
<evidence type="ECO:0000313" key="2">
    <source>
        <dbReference type="Proteomes" id="UP000014523"/>
    </source>
</evidence>
<dbReference type="PANTHER" id="PTHR11102">
    <property type="entry name" value="SEL-1-LIKE PROTEIN"/>
    <property type="match status" value="1"/>
</dbReference>
<dbReference type="InterPro" id="IPR006597">
    <property type="entry name" value="Sel1-like"/>
</dbReference>
<dbReference type="RefSeq" id="WP_016542878.1">
    <property type="nucleotide sequence ID" value="NZ_ASQH01000021.1"/>
</dbReference>